<evidence type="ECO:0000313" key="2">
    <source>
        <dbReference type="EMBL" id="RJY07056.1"/>
    </source>
</evidence>
<dbReference type="RefSeq" id="WP_121854764.1">
    <property type="nucleotide sequence ID" value="NZ_CP037952.1"/>
</dbReference>
<gene>
    <name evidence="2" type="ORF">D5R81_16735</name>
</gene>
<reference evidence="2 3" key="1">
    <citation type="submission" date="2018-09" db="EMBL/GenBank/DDBJ databases">
        <title>Phylogeny of the Shewanellaceae, and recommendation for two new genera, Pseudoshewanella and Parashewanella.</title>
        <authorList>
            <person name="Wang G."/>
        </authorList>
    </citation>
    <scope>NUCLEOTIDE SEQUENCE [LARGE SCALE GENOMIC DNA]</scope>
    <source>
        <strain evidence="2 3">KCTC 22492</strain>
    </source>
</reference>
<keyword evidence="3" id="KW-1185">Reference proteome</keyword>
<name>A0A3A6T6W0_9GAMM</name>
<sequence>MATVHTTAKQQSIYESVFKSLQKYPSEAVSYLNFEVSMFDYDEDLQQGYQRLSKTDRQKLHDFFNKESSRTRSKSSPQKAHYRTMALT</sequence>
<dbReference type="AlphaFoldDB" id="A0A3A6T6W0"/>
<dbReference type="Proteomes" id="UP000273022">
    <property type="component" value="Unassembled WGS sequence"/>
</dbReference>
<organism evidence="2 3">
    <name type="scientific">Parashewanella spongiae</name>
    <dbReference type="NCBI Taxonomy" id="342950"/>
    <lineage>
        <taxon>Bacteria</taxon>
        <taxon>Pseudomonadati</taxon>
        <taxon>Pseudomonadota</taxon>
        <taxon>Gammaproteobacteria</taxon>
        <taxon>Alteromonadales</taxon>
        <taxon>Shewanellaceae</taxon>
        <taxon>Parashewanella</taxon>
    </lineage>
</organism>
<accession>A0A3A6T6W0</accession>
<evidence type="ECO:0000313" key="3">
    <source>
        <dbReference type="Proteomes" id="UP000273022"/>
    </source>
</evidence>
<dbReference type="EMBL" id="QYYH01000138">
    <property type="protein sequence ID" value="RJY07056.1"/>
    <property type="molecule type" value="Genomic_DNA"/>
</dbReference>
<evidence type="ECO:0000256" key="1">
    <source>
        <dbReference type="SAM" id="MobiDB-lite"/>
    </source>
</evidence>
<comment type="caution">
    <text evidence="2">The sequence shown here is derived from an EMBL/GenBank/DDBJ whole genome shotgun (WGS) entry which is preliminary data.</text>
</comment>
<proteinExistence type="predicted"/>
<feature type="region of interest" description="Disordered" evidence="1">
    <location>
        <begin position="63"/>
        <end position="88"/>
    </location>
</feature>
<protein>
    <submittedName>
        <fullName evidence="2">Uncharacterized protein</fullName>
    </submittedName>
</protein>